<evidence type="ECO:0000256" key="1">
    <source>
        <dbReference type="PROSITE-ProRule" id="PRU00339"/>
    </source>
</evidence>
<gene>
    <name evidence="3" type="ORF">FK004_09570</name>
</gene>
<reference evidence="3 4" key="1">
    <citation type="submission" date="2017-04" db="EMBL/GenBank/DDBJ databases">
        <title>Complete genome sequence of Flavobacterium kingsejong AJ004.</title>
        <authorList>
            <person name="Lee P.C."/>
        </authorList>
    </citation>
    <scope>NUCLEOTIDE SEQUENCE [LARGE SCALE GENOMIC DNA]</scope>
    <source>
        <strain evidence="3 4">AJ004</strain>
    </source>
</reference>
<dbReference type="PROSITE" id="PS50005">
    <property type="entry name" value="TPR"/>
    <property type="match status" value="1"/>
</dbReference>
<keyword evidence="2" id="KW-0812">Transmembrane</keyword>
<keyword evidence="1" id="KW-0802">TPR repeat</keyword>
<feature type="transmembrane region" description="Helical" evidence="2">
    <location>
        <begin position="60"/>
        <end position="78"/>
    </location>
</feature>
<keyword evidence="2" id="KW-0472">Membrane</keyword>
<dbReference type="RefSeq" id="WP_108737058.1">
    <property type="nucleotide sequence ID" value="NZ_CP020919.1"/>
</dbReference>
<protein>
    <submittedName>
        <fullName evidence="3">Uncharacterized protein</fullName>
    </submittedName>
</protein>
<dbReference type="KEGG" id="fki:FK004_09570"/>
<dbReference type="SMART" id="SM00028">
    <property type="entry name" value="TPR"/>
    <property type="match status" value="3"/>
</dbReference>
<dbReference type="EMBL" id="CP020919">
    <property type="protein sequence ID" value="AWG25466.1"/>
    <property type="molecule type" value="Genomic_DNA"/>
</dbReference>
<evidence type="ECO:0000313" key="3">
    <source>
        <dbReference type="EMBL" id="AWG25466.1"/>
    </source>
</evidence>
<dbReference type="InterPro" id="IPR011990">
    <property type="entry name" value="TPR-like_helical_dom_sf"/>
</dbReference>
<feature type="repeat" description="TPR" evidence="1">
    <location>
        <begin position="176"/>
        <end position="209"/>
    </location>
</feature>
<keyword evidence="2" id="KW-1133">Transmembrane helix</keyword>
<sequence>MATYNKRGYKAPKPEQEKEVLEYDPIDAVSEKDSTTAEVFNSLDTGASRIEEWVAGNQKIIFGIVGALALATVGYFAYDRFVAEPKEEVAANEMFQAQQYFQQAVDGVASDSLYNLALNGGEGKMGFLKVAEHYSGTDAGNLAHYYAGISYLNLHKYKEAITELEKFSSKDAFLSALSKGAIGDAFAQNNQLPEALDYYEKAATSNENDLTTPRFLLKAGQVALVLKKKDKALEYFTKIQDKYDTAPEAANIDALIGMAQ</sequence>
<dbReference type="Gene3D" id="1.25.40.10">
    <property type="entry name" value="Tetratricopeptide repeat domain"/>
    <property type="match status" value="1"/>
</dbReference>
<dbReference type="Pfam" id="PF13432">
    <property type="entry name" value="TPR_16"/>
    <property type="match status" value="1"/>
</dbReference>
<evidence type="ECO:0000313" key="4">
    <source>
        <dbReference type="Proteomes" id="UP000244677"/>
    </source>
</evidence>
<dbReference type="Proteomes" id="UP000244677">
    <property type="component" value="Chromosome"/>
</dbReference>
<accession>A0A2S1LPA5</accession>
<dbReference type="SUPFAM" id="SSF48452">
    <property type="entry name" value="TPR-like"/>
    <property type="match status" value="1"/>
</dbReference>
<evidence type="ECO:0000256" key="2">
    <source>
        <dbReference type="SAM" id="Phobius"/>
    </source>
</evidence>
<dbReference type="InterPro" id="IPR019734">
    <property type="entry name" value="TPR_rpt"/>
</dbReference>
<keyword evidence="4" id="KW-1185">Reference proteome</keyword>
<dbReference type="AlphaFoldDB" id="A0A2S1LPA5"/>
<proteinExistence type="predicted"/>
<dbReference type="OrthoDB" id="9808622at2"/>
<organism evidence="3 4">
    <name type="scientific">Flavobacterium kingsejongi</name>
    <dbReference type="NCBI Taxonomy" id="1678728"/>
    <lineage>
        <taxon>Bacteria</taxon>
        <taxon>Pseudomonadati</taxon>
        <taxon>Bacteroidota</taxon>
        <taxon>Flavobacteriia</taxon>
        <taxon>Flavobacteriales</taxon>
        <taxon>Flavobacteriaceae</taxon>
        <taxon>Flavobacterium</taxon>
    </lineage>
</organism>
<name>A0A2S1LPA5_9FLAO</name>